<organism evidence="2 3">
    <name type="scientific">Cohnella boryungensis</name>
    <dbReference type="NCBI Taxonomy" id="768479"/>
    <lineage>
        <taxon>Bacteria</taxon>
        <taxon>Bacillati</taxon>
        <taxon>Bacillota</taxon>
        <taxon>Bacilli</taxon>
        <taxon>Bacillales</taxon>
        <taxon>Paenibacillaceae</taxon>
        <taxon>Cohnella</taxon>
    </lineage>
</organism>
<dbReference type="Proteomes" id="UP001595755">
    <property type="component" value="Unassembled WGS sequence"/>
</dbReference>
<evidence type="ECO:0000259" key="1">
    <source>
        <dbReference type="PROSITE" id="PS51186"/>
    </source>
</evidence>
<evidence type="ECO:0000313" key="2">
    <source>
        <dbReference type="EMBL" id="MFC4304151.1"/>
    </source>
</evidence>
<dbReference type="PROSITE" id="PS51186">
    <property type="entry name" value="GNAT"/>
    <property type="match status" value="1"/>
</dbReference>
<reference evidence="3" key="1">
    <citation type="journal article" date="2019" name="Int. J. Syst. Evol. Microbiol.">
        <title>The Global Catalogue of Microorganisms (GCM) 10K type strain sequencing project: providing services to taxonomists for standard genome sequencing and annotation.</title>
        <authorList>
            <consortium name="The Broad Institute Genomics Platform"/>
            <consortium name="The Broad Institute Genome Sequencing Center for Infectious Disease"/>
            <person name="Wu L."/>
            <person name="Ma J."/>
        </authorList>
    </citation>
    <scope>NUCLEOTIDE SEQUENCE [LARGE SCALE GENOMIC DNA]</scope>
    <source>
        <strain evidence="3">CGMCC 4.1641</strain>
    </source>
</reference>
<sequence>METCGRTRLSPIIELRPLDRSNWYACTQLEVTDDQRRVFPVPVVYWLAESAYCGFTPLAVYADEQLAGFAVYAVDPEDESYWIMAFMIDHKFQYRGLGRSGMEELIRHIEENHACDRIILGHRPENKRASDLYVSLGFIEVSRDEREVIRELVF</sequence>
<accession>A0ABV8S9F7</accession>
<dbReference type="GO" id="GO:0016746">
    <property type="term" value="F:acyltransferase activity"/>
    <property type="evidence" value="ECO:0007669"/>
    <property type="project" value="UniProtKB-KW"/>
</dbReference>
<dbReference type="SUPFAM" id="SSF55729">
    <property type="entry name" value="Acyl-CoA N-acyltransferases (Nat)"/>
    <property type="match status" value="1"/>
</dbReference>
<comment type="caution">
    <text evidence="2">The sequence shown here is derived from an EMBL/GenBank/DDBJ whole genome shotgun (WGS) entry which is preliminary data.</text>
</comment>
<dbReference type="EC" id="2.3.1.-" evidence="2"/>
<dbReference type="CDD" id="cd04301">
    <property type="entry name" value="NAT_SF"/>
    <property type="match status" value="1"/>
</dbReference>
<keyword evidence="2" id="KW-0012">Acyltransferase</keyword>
<dbReference type="RefSeq" id="WP_204605039.1">
    <property type="nucleotide sequence ID" value="NZ_JBHSED010000019.1"/>
</dbReference>
<feature type="domain" description="N-acetyltransferase" evidence="1">
    <location>
        <begin position="13"/>
        <end position="154"/>
    </location>
</feature>
<name>A0ABV8S9F7_9BACL</name>
<dbReference type="InterPro" id="IPR016181">
    <property type="entry name" value="Acyl_CoA_acyltransferase"/>
</dbReference>
<dbReference type="InterPro" id="IPR000182">
    <property type="entry name" value="GNAT_dom"/>
</dbReference>
<dbReference type="Pfam" id="PF00583">
    <property type="entry name" value="Acetyltransf_1"/>
    <property type="match status" value="1"/>
</dbReference>
<evidence type="ECO:0000313" key="3">
    <source>
        <dbReference type="Proteomes" id="UP001595755"/>
    </source>
</evidence>
<keyword evidence="2" id="KW-0808">Transferase</keyword>
<dbReference type="EMBL" id="JBHSED010000019">
    <property type="protein sequence ID" value="MFC4304151.1"/>
    <property type="molecule type" value="Genomic_DNA"/>
</dbReference>
<protein>
    <submittedName>
        <fullName evidence="2">GNAT family N-acetyltransferase</fullName>
        <ecNumber evidence="2">2.3.1.-</ecNumber>
    </submittedName>
</protein>
<keyword evidence="3" id="KW-1185">Reference proteome</keyword>
<proteinExistence type="predicted"/>
<dbReference type="Gene3D" id="3.40.630.30">
    <property type="match status" value="1"/>
</dbReference>
<gene>
    <name evidence="2" type="ORF">ACFO1S_11995</name>
</gene>